<evidence type="ECO:0000313" key="3">
    <source>
        <dbReference type="Proteomes" id="UP000324222"/>
    </source>
</evidence>
<protein>
    <submittedName>
        <fullName evidence="2">Uncharacterized protein</fullName>
    </submittedName>
</protein>
<sequence length="181" mass="19128">MCSAEDRCSECSHLSLLQFQAFVKDAEKRSAKEKKRAKSSGSSSEKRSRWQKLASEAPWASRFIAVESDLAAMKASIAQLSVVLLPPASGSAFSGFVDGRTSVCLSPRLVPGVRGALFSPRLRPFSSSGASLSVSPLSGLALGVSWGQVPSVPSPTLELVVGGSFRGSVELACVRPLSLWE</sequence>
<evidence type="ECO:0000313" key="2">
    <source>
        <dbReference type="EMBL" id="MPC55003.1"/>
    </source>
</evidence>
<gene>
    <name evidence="2" type="ORF">E2C01_048934</name>
</gene>
<dbReference type="Proteomes" id="UP000324222">
    <property type="component" value="Unassembled WGS sequence"/>
</dbReference>
<reference evidence="2 3" key="1">
    <citation type="submission" date="2019-05" db="EMBL/GenBank/DDBJ databases">
        <title>Another draft genome of Portunus trituberculatus and its Hox gene families provides insights of decapod evolution.</title>
        <authorList>
            <person name="Jeong J.-H."/>
            <person name="Song I."/>
            <person name="Kim S."/>
            <person name="Choi T."/>
            <person name="Kim D."/>
            <person name="Ryu S."/>
            <person name="Kim W."/>
        </authorList>
    </citation>
    <scope>NUCLEOTIDE SEQUENCE [LARGE SCALE GENOMIC DNA]</scope>
    <source>
        <tissue evidence="2">Muscle</tissue>
    </source>
</reference>
<proteinExistence type="predicted"/>
<name>A0A5B7GCK3_PORTR</name>
<accession>A0A5B7GCK3</accession>
<feature type="region of interest" description="Disordered" evidence="1">
    <location>
        <begin position="30"/>
        <end position="49"/>
    </location>
</feature>
<dbReference type="EMBL" id="VSRR010012811">
    <property type="protein sequence ID" value="MPC55003.1"/>
    <property type="molecule type" value="Genomic_DNA"/>
</dbReference>
<keyword evidence="3" id="KW-1185">Reference proteome</keyword>
<evidence type="ECO:0000256" key="1">
    <source>
        <dbReference type="SAM" id="MobiDB-lite"/>
    </source>
</evidence>
<dbReference type="AlphaFoldDB" id="A0A5B7GCK3"/>
<comment type="caution">
    <text evidence="2">The sequence shown here is derived from an EMBL/GenBank/DDBJ whole genome shotgun (WGS) entry which is preliminary data.</text>
</comment>
<organism evidence="2 3">
    <name type="scientific">Portunus trituberculatus</name>
    <name type="common">Swimming crab</name>
    <name type="synonym">Neptunus trituberculatus</name>
    <dbReference type="NCBI Taxonomy" id="210409"/>
    <lineage>
        <taxon>Eukaryota</taxon>
        <taxon>Metazoa</taxon>
        <taxon>Ecdysozoa</taxon>
        <taxon>Arthropoda</taxon>
        <taxon>Crustacea</taxon>
        <taxon>Multicrustacea</taxon>
        <taxon>Malacostraca</taxon>
        <taxon>Eumalacostraca</taxon>
        <taxon>Eucarida</taxon>
        <taxon>Decapoda</taxon>
        <taxon>Pleocyemata</taxon>
        <taxon>Brachyura</taxon>
        <taxon>Eubrachyura</taxon>
        <taxon>Portunoidea</taxon>
        <taxon>Portunidae</taxon>
        <taxon>Portuninae</taxon>
        <taxon>Portunus</taxon>
    </lineage>
</organism>